<feature type="domain" description="DNA-binding transcriptional repressor CapW C-terminal dimerisation" evidence="2">
    <location>
        <begin position="226"/>
        <end position="295"/>
    </location>
</feature>
<dbReference type="InterPro" id="IPR051534">
    <property type="entry name" value="CBASS_pafABC_assoc_protein"/>
</dbReference>
<dbReference type="InterPro" id="IPR059020">
    <property type="entry name" value="CapW_CTD"/>
</dbReference>
<dbReference type="PROSITE" id="PS52050">
    <property type="entry name" value="WYL"/>
    <property type="match status" value="1"/>
</dbReference>
<accession>A0A8G2IS89</accession>
<organism evidence="4 5">
    <name type="scientific">Rhizobium leguminosarum bv. viciae</name>
    <dbReference type="NCBI Taxonomy" id="387"/>
    <lineage>
        <taxon>Bacteria</taxon>
        <taxon>Pseudomonadati</taxon>
        <taxon>Pseudomonadota</taxon>
        <taxon>Alphaproteobacteria</taxon>
        <taxon>Hyphomicrobiales</taxon>
        <taxon>Rhizobiaceae</taxon>
        <taxon>Rhizobium/Agrobacterium group</taxon>
        <taxon>Rhizobium</taxon>
    </lineage>
</organism>
<evidence type="ECO:0000259" key="3">
    <source>
        <dbReference type="Pfam" id="PF26109"/>
    </source>
</evidence>
<evidence type="ECO:0000313" key="5">
    <source>
        <dbReference type="Proteomes" id="UP000291866"/>
    </source>
</evidence>
<dbReference type="InterPro" id="IPR059019">
    <property type="entry name" value="WHD_CapW"/>
</dbReference>
<evidence type="ECO:0000259" key="2">
    <source>
        <dbReference type="Pfam" id="PF26107"/>
    </source>
</evidence>
<gene>
    <name evidence="4" type="ORF">E0H31_34985</name>
</gene>
<dbReference type="PIRSF" id="PIRSF015558">
    <property type="entry name" value="Txn_reg_DeoR_prd"/>
    <property type="match status" value="1"/>
</dbReference>
<protein>
    <submittedName>
        <fullName evidence="4">WYL domain-containing transcriptional regulator</fullName>
    </submittedName>
</protein>
<sequence length="316" mass="36652">MRIRRKFERELVENSDEAPQRWPLRKRLEFIDFRLFWNRRVNRGDIRDTFDISVQQASSDLAQYERLAPHNMAYDRALKTYVRTPAYKPALIEHSSERFLLQLVAIDNGWMQRDETWFDFDEVPPLDVATLKRTPTSSHVLLGVLDAIRDQTEITIEYQSLTENADAPRTIAPHALFYNSSRWYARAYSADHEDFRDYNLNRIGNFQITGPAQVDVALDYGWLHTLDLEIGPNPDLPPIQQEGVALEYGMTGNKLVCPVRLSMAFYLMSEHNLDVEPGKLSPFKQQLVLLNREAVEQTRTATRLLSKQAIKRALGK</sequence>
<dbReference type="PANTHER" id="PTHR34580">
    <property type="match status" value="1"/>
</dbReference>
<feature type="domain" description="DNA-binding transcriptional repressor CapW winged helix-turn-helix" evidence="3">
    <location>
        <begin position="25"/>
        <end position="103"/>
    </location>
</feature>
<reference evidence="4 5" key="1">
    <citation type="submission" date="2019-02" db="EMBL/GenBank/DDBJ databases">
        <title>The competitiveness to form nodules shapes the capacities of Rhizobium leguminosarum sv viciae communities to promote symbiosis with specific hosts.</title>
        <authorList>
            <person name="Boivin S."/>
            <person name="Lepetit M."/>
        </authorList>
    </citation>
    <scope>NUCLEOTIDE SEQUENCE [LARGE SCALE GENOMIC DNA]</scope>
    <source>
        <strain evidence="4 5">SPF4F3</strain>
    </source>
</reference>
<dbReference type="EMBL" id="SJLU01000032">
    <property type="protein sequence ID" value="TBX85232.1"/>
    <property type="molecule type" value="Genomic_DNA"/>
</dbReference>
<proteinExistence type="predicted"/>
<feature type="domain" description="WYL" evidence="1">
    <location>
        <begin position="140"/>
        <end position="207"/>
    </location>
</feature>
<dbReference type="Pfam" id="PF13280">
    <property type="entry name" value="WYL"/>
    <property type="match status" value="1"/>
</dbReference>
<comment type="caution">
    <text evidence="4">The sequence shown here is derived from an EMBL/GenBank/DDBJ whole genome shotgun (WGS) entry which is preliminary data.</text>
</comment>
<dbReference type="Proteomes" id="UP000291866">
    <property type="component" value="Unassembled WGS sequence"/>
</dbReference>
<dbReference type="InterPro" id="IPR016634">
    <property type="entry name" value="CapW-like"/>
</dbReference>
<evidence type="ECO:0000259" key="1">
    <source>
        <dbReference type="Pfam" id="PF13280"/>
    </source>
</evidence>
<evidence type="ECO:0000313" key="4">
    <source>
        <dbReference type="EMBL" id="TBX85232.1"/>
    </source>
</evidence>
<name>A0A8G2IS89_RHILV</name>
<dbReference type="Pfam" id="PF26109">
    <property type="entry name" value="WHD_BrxR"/>
    <property type="match status" value="1"/>
</dbReference>
<dbReference type="Pfam" id="PF26107">
    <property type="entry name" value="BrxR_CTD"/>
    <property type="match status" value="1"/>
</dbReference>
<dbReference type="InterPro" id="IPR026881">
    <property type="entry name" value="WYL_dom"/>
</dbReference>
<dbReference type="AlphaFoldDB" id="A0A8G2IS89"/>
<dbReference type="PANTHER" id="PTHR34580:SF1">
    <property type="entry name" value="PROTEIN PAFC"/>
    <property type="match status" value="1"/>
</dbReference>